<evidence type="ECO:0000256" key="11">
    <source>
        <dbReference type="ARBA" id="ARBA00023303"/>
    </source>
</evidence>
<keyword evidence="4" id="KW-1003">Cell membrane</keyword>
<dbReference type="EMBL" id="BTSX01000006">
    <property type="protein sequence ID" value="GMT05493.1"/>
    <property type="molecule type" value="Genomic_DNA"/>
</dbReference>
<keyword evidence="11 12" id="KW-0407">Ion channel</keyword>
<evidence type="ECO:0000256" key="5">
    <source>
        <dbReference type="ARBA" id="ARBA00022692"/>
    </source>
</evidence>
<dbReference type="PANTHER" id="PTHR11893:SF36">
    <property type="entry name" value="INNEXIN-5"/>
    <property type="match status" value="1"/>
</dbReference>
<reference evidence="13" key="1">
    <citation type="submission" date="2023-10" db="EMBL/GenBank/DDBJ databases">
        <title>Genome assembly of Pristionchus species.</title>
        <authorList>
            <person name="Yoshida K."/>
            <person name="Sommer R.J."/>
        </authorList>
    </citation>
    <scope>NUCLEOTIDE SEQUENCE</scope>
    <source>
        <strain evidence="13">RS0144</strain>
    </source>
</reference>
<dbReference type="Proteomes" id="UP001432027">
    <property type="component" value="Unassembled WGS sequence"/>
</dbReference>
<dbReference type="PANTHER" id="PTHR11893">
    <property type="entry name" value="INNEXIN"/>
    <property type="match status" value="1"/>
</dbReference>
<comment type="caution">
    <text evidence="12">Lacks conserved residue(s) required for the propagation of feature annotation.</text>
</comment>
<evidence type="ECO:0000313" key="14">
    <source>
        <dbReference type="Proteomes" id="UP001432027"/>
    </source>
</evidence>
<dbReference type="GO" id="GO:0005921">
    <property type="term" value="C:gap junction"/>
    <property type="evidence" value="ECO:0007669"/>
    <property type="project" value="UniProtKB-SubCell"/>
</dbReference>
<feature type="transmembrane region" description="Helical" evidence="12">
    <location>
        <begin position="20"/>
        <end position="39"/>
    </location>
</feature>
<dbReference type="AlphaFoldDB" id="A0AAV5UFK9"/>
<evidence type="ECO:0000256" key="1">
    <source>
        <dbReference type="ARBA" id="ARBA00004610"/>
    </source>
</evidence>
<gene>
    <name evidence="12" type="primary">inx</name>
    <name evidence="13" type="ORF">PENTCL1PPCAC_27667</name>
</gene>
<feature type="transmembrane region" description="Helical" evidence="12">
    <location>
        <begin position="59"/>
        <end position="78"/>
    </location>
</feature>
<evidence type="ECO:0000256" key="7">
    <source>
        <dbReference type="ARBA" id="ARBA00022949"/>
    </source>
</evidence>
<protein>
    <recommendedName>
        <fullName evidence="12">Innexin</fullName>
    </recommendedName>
</protein>
<name>A0AAV5UFK9_9BILA</name>
<dbReference type="Pfam" id="PF00876">
    <property type="entry name" value="Innexin"/>
    <property type="match status" value="1"/>
</dbReference>
<dbReference type="InterPro" id="IPR000990">
    <property type="entry name" value="Innexin"/>
</dbReference>
<keyword evidence="5 12" id="KW-0812">Transmembrane</keyword>
<dbReference type="PROSITE" id="PS51013">
    <property type="entry name" value="PANNEXIN"/>
    <property type="match status" value="1"/>
</dbReference>
<evidence type="ECO:0000256" key="2">
    <source>
        <dbReference type="ARBA" id="ARBA00004651"/>
    </source>
</evidence>
<organism evidence="13 14">
    <name type="scientific">Pristionchus entomophagus</name>
    <dbReference type="NCBI Taxonomy" id="358040"/>
    <lineage>
        <taxon>Eukaryota</taxon>
        <taxon>Metazoa</taxon>
        <taxon>Ecdysozoa</taxon>
        <taxon>Nematoda</taxon>
        <taxon>Chromadorea</taxon>
        <taxon>Rhabditida</taxon>
        <taxon>Rhabditina</taxon>
        <taxon>Diplogasteromorpha</taxon>
        <taxon>Diplogasteroidea</taxon>
        <taxon>Neodiplogasteridae</taxon>
        <taxon>Pristionchus</taxon>
    </lineage>
</organism>
<keyword evidence="6" id="KW-0303">Gap junction</keyword>
<keyword evidence="10 12" id="KW-0472">Membrane</keyword>
<dbReference type="PRINTS" id="PR01262">
    <property type="entry name" value="INNEXIN"/>
</dbReference>
<keyword evidence="7" id="KW-0965">Cell junction</keyword>
<proteinExistence type="inferred from homology"/>
<feature type="transmembrane region" description="Helical" evidence="12">
    <location>
        <begin position="221"/>
        <end position="246"/>
    </location>
</feature>
<keyword evidence="3 12" id="KW-0813">Transport</keyword>
<comment type="function">
    <text evidence="12">Structural component of the gap junctions.</text>
</comment>
<evidence type="ECO:0000256" key="8">
    <source>
        <dbReference type="ARBA" id="ARBA00022989"/>
    </source>
</evidence>
<evidence type="ECO:0000256" key="6">
    <source>
        <dbReference type="ARBA" id="ARBA00022868"/>
    </source>
</evidence>
<keyword evidence="9 12" id="KW-0406">Ion transport</keyword>
<dbReference type="GO" id="GO:0034220">
    <property type="term" value="P:monoatomic ion transmembrane transport"/>
    <property type="evidence" value="ECO:0007669"/>
    <property type="project" value="UniProtKB-KW"/>
</dbReference>
<comment type="subcellular location">
    <subcellularLocation>
        <location evidence="1">Cell junction</location>
        <location evidence="1">Gap junction</location>
    </subcellularLocation>
    <subcellularLocation>
        <location evidence="2 12">Cell membrane</location>
        <topology evidence="2 12">Multi-pass membrane protein</topology>
    </subcellularLocation>
</comment>
<evidence type="ECO:0000256" key="10">
    <source>
        <dbReference type="ARBA" id="ARBA00023136"/>
    </source>
</evidence>
<dbReference type="GO" id="GO:0005886">
    <property type="term" value="C:plasma membrane"/>
    <property type="evidence" value="ECO:0007669"/>
    <property type="project" value="UniProtKB-SubCell"/>
</dbReference>
<keyword evidence="14" id="KW-1185">Reference proteome</keyword>
<feature type="transmembrane region" description="Helical" evidence="12">
    <location>
        <begin position="307"/>
        <end position="335"/>
    </location>
</feature>
<dbReference type="GO" id="GO:0005243">
    <property type="term" value="F:gap junction channel activity"/>
    <property type="evidence" value="ECO:0007669"/>
    <property type="project" value="TreeGrafter"/>
</dbReference>
<sequence>LHSIHSSIHLITVRRPHSVLLVGWSNLPLGMIGAFVPYVAKLHRSYQSNDIVDRLNYQYTATMVMVCAVMLAGTQYVGKPIQCWVPAQFTGAWEKYAETYCFIKGSYFLPDDNEIDNDFIRRDEQVIGYYQWVPLVLAFQAFCFYVPSLIWRSMNFNTGINVKAILESASKIKKRVDESSRHGQVRAAAAHINEALEMQRDLAVRKMELVRKYKRSGHYLSILYVVTKFLYIVNIFIQFSIFSTFLDVKSTFWGFNILSDLIAGREWEETGNFPRVTMCDFNVRVLGAMHRWTVQCVLMINMFTEKIYVFLWFWFILVGVMSMLSLAYWLVALIFGSSQKEYVAKYLRCTGAIDSEPNREDDKAVSGFVSHFLTADGVFLCRLIQTNGGDLLSGEIITELFKIYQASKAELEQDKPIETSFDSPDSSATLPR</sequence>
<accession>A0AAV5UFK9</accession>
<comment type="caution">
    <text evidence="13">The sequence shown here is derived from an EMBL/GenBank/DDBJ whole genome shotgun (WGS) entry which is preliminary data.</text>
</comment>
<evidence type="ECO:0000256" key="12">
    <source>
        <dbReference type="RuleBase" id="RU010713"/>
    </source>
</evidence>
<feature type="transmembrane region" description="Helical" evidence="12">
    <location>
        <begin position="129"/>
        <end position="151"/>
    </location>
</feature>
<evidence type="ECO:0000256" key="3">
    <source>
        <dbReference type="ARBA" id="ARBA00022448"/>
    </source>
</evidence>
<comment type="similarity">
    <text evidence="12">Belongs to the pannexin family.</text>
</comment>
<feature type="non-terminal residue" evidence="13">
    <location>
        <position position="1"/>
    </location>
</feature>
<keyword evidence="8 12" id="KW-1133">Transmembrane helix</keyword>
<evidence type="ECO:0000313" key="13">
    <source>
        <dbReference type="EMBL" id="GMT05493.1"/>
    </source>
</evidence>
<evidence type="ECO:0000256" key="4">
    <source>
        <dbReference type="ARBA" id="ARBA00022475"/>
    </source>
</evidence>
<evidence type="ECO:0000256" key="9">
    <source>
        <dbReference type="ARBA" id="ARBA00023065"/>
    </source>
</evidence>